<dbReference type="InterPro" id="IPR006353">
    <property type="entry name" value="HAD-SF_hydro_IIA_CECR5"/>
</dbReference>
<dbReference type="AlphaFoldDB" id="A0AA97PP39"/>
<dbReference type="InterPro" id="IPR023214">
    <property type="entry name" value="HAD_sf"/>
</dbReference>
<protein>
    <recommendedName>
        <fullName evidence="3">Cat eye syndrome critical region protein 5</fullName>
    </recommendedName>
</protein>
<dbReference type="InterPro" id="IPR050324">
    <property type="entry name" value="CDP-alcohol_PTase-I"/>
</dbReference>
<sequence length="597" mass="65705">MKTHSVFGRGTLGLLENGMHRRAPGKAVQHSFFLVNGRTSAASLLRKGDLASRQFSSTCPRTRKRSDVISGSGKRKGGLNSEEFDVESFLRMGIDSSRDDRNDPTTKGPSPACHATSQKLTERKYGSQSVGKSEDETRNMLALIEADNGRPSDEASFAFAFDIDGVLLHQSEPLPGATDALRFLQANKIPFILLTNGGGKHEHERVAELSAKLGVPLTTGNFVQSHTPFSGLNRFMDKNILVTGSDAAKSREIAEAYGFTKVITPADILMANPTIWPFDPLLESVYASTARPLPQPIYNKNPYMKEWPKRLSRDNLQIHAVFIFNDPRDWALDIQIITDLLLSHSGVLGTYSAANSVNGKWPEDKNPWLFYSNSDLLWASKHPLPRMGQGAFQAALAGVWADISDTLGVRGSGVRSGPRCTRFGKPIVQTYQFAERVLMEHRRQLLGEEVANHRHLRNVYMVGDNPASDIAGANAFKGKSRIGTDWWGVLVKTGVFNPDISMPLQHKPKMIVDDVFEAVKWALGREQWRGPPLVMATREAAVGESHEGLVENNVIRNDGENMAKGDLLQGDGNVVEGKIIKDGEEVVVEGETIKEGK</sequence>
<proteinExistence type="predicted"/>
<gene>
    <name evidence="2" type="ORF">OOU_Y34scaffold00275g29</name>
</gene>
<dbReference type="EMBL" id="JH792849">
    <property type="protein sequence ID" value="ELQ41513.1"/>
    <property type="molecule type" value="Genomic_DNA"/>
</dbReference>
<feature type="region of interest" description="Disordered" evidence="1">
    <location>
        <begin position="56"/>
        <end position="80"/>
    </location>
</feature>
<dbReference type="InterPro" id="IPR036412">
    <property type="entry name" value="HAD-like_sf"/>
</dbReference>
<evidence type="ECO:0008006" key="3">
    <source>
        <dbReference type="Google" id="ProtNLM"/>
    </source>
</evidence>
<dbReference type="NCBIfam" id="TIGR01460">
    <property type="entry name" value="HAD-SF-IIA"/>
    <property type="match status" value="1"/>
</dbReference>
<evidence type="ECO:0000256" key="1">
    <source>
        <dbReference type="SAM" id="MobiDB-lite"/>
    </source>
</evidence>
<dbReference type="Gene3D" id="3.40.50.1000">
    <property type="entry name" value="HAD superfamily/HAD-like"/>
    <property type="match status" value="2"/>
</dbReference>
<dbReference type="Pfam" id="PF13344">
    <property type="entry name" value="Hydrolase_6"/>
    <property type="match status" value="1"/>
</dbReference>
<dbReference type="PANTHER" id="PTHR14269:SF57">
    <property type="entry name" value="SUPERFAMILY HYDROLASE, PUTATIVE (AFU_ORTHOLOGUE AFUA_2G02580)-RELATED"/>
    <property type="match status" value="1"/>
</dbReference>
<dbReference type="PANTHER" id="PTHR14269">
    <property type="entry name" value="CDP-DIACYLGLYCEROL--GLYCEROL-3-PHOSPHATE 3-PHOSPHATIDYLTRANSFERASE-RELATED"/>
    <property type="match status" value="1"/>
</dbReference>
<evidence type="ECO:0000313" key="2">
    <source>
        <dbReference type="EMBL" id="ELQ41513.1"/>
    </source>
</evidence>
<dbReference type="SMR" id="A0AA97PP39"/>
<dbReference type="GO" id="GO:0005739">
    <property type="term" value="C:mitochondrion"/>
    <property type="evidence" value="ECO:0007669"/>
    <property type="project" value="TreeGrafter"/>
</dbReference>
<reference evidence="2" key="1">
    <citation type="journal article" date="2012" name="PLoS Genet.">
        <title>Comparative analysis of the genomes of two field isolates of the rice blast fungus Magnaporthe oryzae.</title>
        <authorList>
            <person name="Xue M."/>
            <person name="Yang J."/>
            <person name="Li Z."/>
            <person name="Hu S."/>
            <person name="Yao N."/>
            <person name="Dean R.A."/>
            <person name="Zhao W."/>
            <person name="Shen M."/>
            <person name="Zhang H."/>
            <person name="Li C."/>
            <person name="Liu L."/>
            <person name="Cao L."/>
            <person name="Xu X."/>
            <person name="Xing Y."/>
            <person name="Hsiang T."/>
            <person name="Zhang Z."/>
            <person name="Xu J.R."/>
            <person name="Peng Y.L."/>
        </authorList>
    </citation>
    <scope>NUCLEOTIDE SEQUENCE</scope>
    <source>
        <strain evidence="2">Y34</strain>
    </source>
</reference>
<dbReference type="NCBIfam" id="TIGR01456">
    <property type="entry name" value="CECR5"/>
    <property type="match status" value="1"/>
</dbReference>
<feature type="region of interest" description="Disordered" evidence="1">
    <location>
        <begin position="93"/>
        <end position="136"/>
    </location>
</feature>
<dbReference type="SUPFAM" id="SSF56784">
    <property type="entry name" value="HAD-like"/>
    <property type="match status" value="1"/>
</dbReference>
<dbReference type="InterPro" id="IPR006357">
    <property type="entry name" value="HAD-SF_hydro_IIA"/>
</dbReference>
<dbReference type="GO" id="GO:0046474">
    <property type="term" value="P:glycerophospholipid biosynthetic process"/>
    <property type="evidence" value="ECO:0007669"/>
    <property type="project" value="TreeGrafter"/>
</dbReference>
<accession>A0AA97PP39</accession>
<dbReference type="Proteomes" id="UP000011086">
    <property type="component" value="Unassembled WGS sequence"/>
</dbReference>
<organism evidence="2">
    <name type="scientific">Pyricularia oryzae (strain Y34)</name>
    <name type="common">Rice blast fungus</name>
    <name type="synonym">Magnaporthe oryzae</name>
    <dbReference type="NCBI Taxonomy" id="1143189"/>
    <lineage>
        <taxon>Eukaryota</taxon>
        <taxon>Fungi</taxon>
        <taxon>Dikarya</taxon>
        <taxon>Ascomycota</taxon>
        <taxon>Pezizomycotina</taxon>
        <taxon>Sordariomycetes</taxon>
        <taxon>Sordariomycetidae</taxon>
        <taxon>Magnaporthales</taxon>
        <taxon>Pyriculariaceae</taxon>
        <taxon>Pyricularia</taxon>
    </lineage>
</organism>
<name>A0AA97PP39_PYRO3</name>
<dbReference type="Pfam" id="PF13242">
    <property type="entry name" value="Hydrolase_like"/>
    <property type="match status" value="1"/>
</dbReference>